<dbReference type="GO" id="GO:0004360">
    <property type="term" value="F:glutamine-fructose-6-phosphate transaminase (isomerizing) activity"/>
    <property type="evidence" value="ECO:0007669"/>
    <property type="project" value="UniProtKB-EC"/>
</dbReference>
<feature type="domain" description="SIS" evidence="10">
    <location>
        <begin position="286"/>
        <end position="425"/>
    </location>
</feature>
<dbReference type="Pfam" id="PF13522">
    <property type="entry name" value="GATase_6"/>
    <property type="match status" value="1"/>
</dbReference>
<evidence type="ECO:0000313" key="12">
    <source>
        <dbReference type="Proteomes" id="UP001516588"/>
    </source>
</evidence>
<keyword evidence="8" id="KW-0963">Cytoplasm</keyword>
<organism evidence="11 12">
    <name type="scientific">Gallibacter intestinalis</name>
    <dbReference type="NCBI Taxonomy" id="2779356"/>
    <lineage>
        <taxon>Bacteria</taxon>
        <taxon>Bacillati</taxon>
        <taxon>Bacillota</taxon>
        <taxon>Clostridia</taxon>
        <taxon>Eubacteriales</taxon>
        <taxon>Eubacteriaceae</taxon>
        <taxon>Gallibacter</taxon>
    </lineage>
</organism>
<dbReference type="InterPro" id="IPR017932">
    <property type="entry name" value="GATase_2_dom"/>
</dbReference>
<evidence type="ECO:0000256" key="8">
    <source>
        <dbReference type="HAMAP-Rule" id="MF_00164"/>
    </source>
</evidence>
<evidence type="ECO:0000256" key="5">
    <source>
        <dbReference type="ARBA" id="ARBA00022679"/>
    </source>
</evidence>
<dbReference type="Pfam" id="PF01380">
    <property type="entry name" value="SIS"/>
    <property type="match status" value="2"/>
</dbReference>
<dbReference type="InterPro" id="IPR029055">
    <property type="entry name" value="Ntn_hydrolases_N"/>
</dbReference>
<protein>
    <recommendedName>
        <fullName evidence="3 8">Glutamine--fructose-6-phosphate aminotransferase [isomerizing]</fullName>
        <ecNumber evidence="2 8">2.6.1.16</ecNumber>
    </recommendedName>
    <alternativeName>
        <fullName evidence="8">D-fructose-6-phosphate amidotransferase</fullName>
    </alternativeName>
    <alternativeName>
        <fullName evidence="8">GFAT</fullName>
    </alternativeName>
    <alternativeName>
        <fullName evidence="8">Glucosamine-6-phosphate synthase</fullName>
    </alternativeName>
    <alternativeName>
        <fullName evidence="8">Hexosephosphate aminotransferase</fullName>
    </alternativeName>
    <alternativeName>
        <fullName evidence="8">L-glutamine--D-fructose-6-phosphate amidotransferase</fullName>
    </alternativeName>
</protein>
<evidence type="ECO:0000256" key="3">
    <source>
        <dbReference type="ARBA" id="ARBA00016090"/>
    </source>
</evidence>
<dbReference type="RefSeq" id="WP_226384359.1">
    <property type="nucleotide sequence ID" value="NZ_JADCKA010000001.1"/>
</dbReference>
<dbReference type="InterPro" id="IPR035466">
    <property type="entry name" value="GlmS/AgaS_SIS"/>
</dbReference>
<dbReference type="SUPFAM" id="SSF56235">
    <property type="entry name" value="N-terminal nucleophile aminohydrolases (Ntn hydrolases)"/>
    <property type="match status" value="1"/>
</dbReference>
<evidence type="ECO:0000259" key="9">
    <source>
        <dbReference type="PROSITE" id="PS51278"/>
    </source>
</evidence>
<dbReference type="PROSITE" id="PS51464">
    <property type="entry name" value="SIS"/>
    <property type="match status" value="2"/>
</dbReference>
<evidence type="ECO:0000313" key="11">
    <source>
        <dbReference type="EMBL" id="MBE5034687.1"/>
    </source>
</evidence>
<dbReference type="CDD" id="cd00714">
    <property type="entry name" value="GFAT"/>
    <property type="match status" value="1"/>
</dbReference>
<comment type="function">
    <text evidence="8">Catalyzes the first step in hexosamine metabolism, converting fructose-6P into glucosamine-6P using glutamine as a nitrogen source.</text>
</comment>
<comment type="caution">
    <text evidence="11">The sequence shown here is derived from an EMBL/GenBank/DDBJ whole genome shotgun (WGS) entry which is preliminary data.</text>
</comment>
<dbReference type="NCBIfam" id="TIGR01135">
    <property type="entry name" value="glmS"/>
    <property type="match status" value="1"/>
</dbReference>
<name>A0ABR9QUY6_9FIRM</name>
<dbReference type="NCBIfam" id="NF001484">
    <property type="entry name" value="PRK00331.1"/>
    <property type="match status" value="1"/>
</dbReference>
<dbReference type="InterPro" id="IPR005855">
    <property type="entry name" value="GFAT"/>
</dbReference>
<gene>
    <name evidence="8 11" type="primary">glmS</name>
    <name evidence="11" type="ORF">INF20_00085</name>
</gene>
<reference evidence="11 12" key="1">
    <citation type="submission" date="2020-10" db="EMBL/GenBank/DDBJ databases">
        <title>ChiBAC.</title>
        <authorList>
            <person name="Zenner C."/>
            <person name="Hitch T.C.A."/>
            <person name="Clavel T."/>
        </authorList>
    </citation>
    <scope>NUCLEOTIDE SEQUENCE [LARGE SCALE GENOMIC DNA]</scope>
    <source>
        <strain evidence="11 12">DSM 108706</strain>
    </source>
</reference>
<dbReference type="PANTHER" id="PTHR10937">
    <property type="entry name" value="GLUCOSAMINE--FRUCTOSE-6-PHOSPHATE AMINOTRANSFERASE, ISOMERIZING"/>
    <property type="match status" value="1"/>
</dbReference>
<comment type="subunit">
    <text evidence="8">Homodimer.</text>
</comment>
<keyword evidence="4 8" id="KW-0032">Aminotransferase</keyword>
<feature type="domain" description="SIS" evidence="10">
    <location>
        <begin position="458"/>
        <end position="599"/>
    </location>
</feature>
<comment type="catalytic activity">
    <reaction evidence="1 8">
        <text>D-fructose 6-phosphate + L-glutamine = D-glucosamine 6-phosphate + L-glutamate</text>
        <dbReference type="Rhea" id="RHEA:13237"/>
        <dbReference type="ChEBI" id="CHEBI:29985"/>
        <dbReference type="ChEBI" id="CHEBI:58359"/>
        <dbReference type="ChEBI" id="CHEBI:58725"/>
        <dbReference type="ChEBI" id="CHEBI:61527"/>
        <dbReference type="EC" id="2.6.1.16"/>
    </reaction>
</comment>
<keyword evidence="7" id="KW-0315">Glutamine amidotransferase</keyword>
<keyword evidence="12" id="KW-1185">Reference proteome</keyword>
<evidence type="ECO:0000256" key="2">
    <source>
        <dbReference type="ARBA" id="ARBA00012916"/>
    </source>
</evidence>
<accession>A0ABR9QUY6</accession>
<proteinExistence type="inferred from homology"/>
<dbReference type="CDD" id="cd05009">
    <property type="entry name" value="SIS_GlmS_GlmD_2"/>
    <property type="match status" value="1"/>
</dbReference>
<feature type="domain" description="Glutamine amidotransferase type-2" evidence="9">
    <location>
        <begin position="2"/>
        <end position="218"/>
    </location>
</feature>
<evidence type="ECO:0000256" key="7">
    <source>
        <dbReference type="ARBA" id="ARBA00022962"/>
    </source>
</evidence>
<sequence>MCGIVGYVGSDSAKEKIINGLKSLEYRGYDSAGIALDINGKIEVRKQVGGISNLEKIIDDDSFDSGVGIGHTRWATHGAPSTVNAHPHINMDGSIAVVHNGIIENYTEIKERLIAEHGIEFRSETDTEVIAQLIGVLYEGDLYEAVTKAVSQMRGAYAVAAMAADEPDKLVAVRKDAPLIAGIGKGCNFIASDIPALLKYVREIYLIENNETLVVTKDDIKIFDEDGNRVKRDVFHVTWDADAAEKGGYEHFMLKEIHEQPKGLEDTLNKRLKDGNIINLDGINMTKKDIEGFNKVYIVACGTAYHAGLVGKAAIEKMARIPVEVDVASEFRYRDPFVDESTLFIAISQSGETLDTLAALREAKSKGARILSVVNVVGSSVARESDDVFYTWAGPEISVASTKAYTTQLMCMYLLALYMGKEKGTIDGTYYAKVIEELKTIPEKLQHILDKEGDIEKLADIFYKREQVFFIGRGPDSGVAYEGSLKLKEISYINSFAIAAGELKHGTIALIEDDTLVIALATQDALFEKMVSNVEEIKARGARVIAIAKEGNTEIEKKADIVIYIPQCMDELTPLLSVVPLQLFAYFVAKNRGCNIDKPKNLAKSVTVE</sequence>
<dbReference type="Gene3D" id="3.40.50.10490">
    <property type="entry name" value="Glucose-6-phosphate isomerase like protein, domain 1"/>
    <property type="match status" value="2"/>
</dbReference>
<feature type="initiator methionine" description="Removed" evidence="8">
    <location>
        <position position="1"/>
    </location>
</feature>
<keyword evidence="6" id="KW-0677">Repeat</keyword>
<dbReference type="Gene3D" id="3.60.20.10">
    <property type="entry name" value="Glutamine Phosphoribosylpyrophosphate, subunit 1, domain 1"/>
    <property type="match status" value="1"/>
</dbReference>
<evidence type="ECO:0000256" key="4">
    <source>
        <dbReference type="ARBA" id="ARBA00022576"/>
    </source>
</evidence>
<dbReference type="InterPro" id="IPR035490">
    <property type="entry name" value="GlmS/FrlB_SIS"/>
</dbReference>
<dbReference type="CDD" id="cd05008">
    <property type="entry name" value="SIS_GlmS_GlmD_1"/>
    <property type="match status" value="1"/>
</dbReference>
<dbReference type="PANTHER" id="PTHR10937:SF0">
    <property type="entry name" value="GLUTAMINE--FRUCTOSE-6-PHOSPHATE TRANSAMINASE (ISOMERIZING)"/>
    <property type="match status" value="1"/>
</dbReference>
<dbReference type="PROSITE" id="PS51278">
    <property type="entry name" value="GATASE_TYPE_2"/>
    <property type="match status" value="1"/>
</dbReference>
<dbReference type="SUPFAM" id="SSF53697">
    <property type="entry name" value="SIS domain"/>
    <property type="match status" value="1"/>
</dbReference>
<feature type="active site" description="Nucleophile; for GATase activity" evidence="8">
    <location>
        <position position="2"/>
    </location>
</feature>
<keyword evidence="5 8" id="KW-0808">Transferase</keyword>
<evidence type="ECO:0000259" key="10">
    <source>
        <dbReference type="PROSITE" id="PS51464"/>
    </source>
</evidence>
<dbReference type="HAMAP" id="MF_00164">
    <property type="entry name" value="GlmS"/>
    <property type="match status" value="1"/>
</dbReference>
<dbReference type="EMBL" id="JADCKA010000001">
    <property type="protein sequence ID" value="MBE5034687.1"/>
    <property type="molecule type" value="Genomic_DNA"/>
</dbReference>
<comment type="subcellular location">
    <subcellularLocation>
        <location evidence="8">Cytoplasm</location>
    </subcellularLocation>
</comment>
<dbReference type="InterPro" id="IPR047084">
    <property type="entry name" value="GFAT_N"/>
</dbReference>
<dbReference type="EC" id="2.6.1.16" evidence="2 8"/>
<evidence type="ECO:0000256" key="1">
    <source>
        <dbReference type="ARBA" id="ARBA00001031"/>
    </source>
</evidence>
<dbReference type="InterPro" id="IPR001347">
    <property type="entry name" value="SIS_dom"/>
</dbReference>
<dbReference type="InterPro" id="IPR046348">
    <property type="entry name" value="SIS_dom_sf"/>
</dbReference>
<feature type="active site" description="For Fru-6P isomerization activity" evidence="8">
    <location>
        <position position="604"/>
    </location>
</feature>
<dbReference type="Proteomes" id="UP001516588">
    <property type="component" value="Unassembled WGS sequence"/>
</dbReference>
<evidence type="ECO:0000256" key="6">
    <source>
        <dbReference type="ARBA" id="ARBA00022737"/>
    </source>
</evidence>